<proteinExistence type="predicted"/>
<protein>
    <recommendedName>
        <fullName evidence="3">Gingipain domain-containing protein</fullName>
    </recommendedName>
</protein>
<name>A0AAE3KUG9_9BACT</name>
<organism evidence="1 2">
    <name type="scientific">Lacihabitans soyangensis</name>
    <dbReference type="NCBI Taxonomy" id="869394"/>
    <lineage>
        <taxon>Bacteria</taxon>
        <taxon>Pseudomonadati</taxon>
        <taxon>Bacteroidota</taxon>
        <taxon>Cytophagia</taxon>
        <taxon>Cytophagales</taxon>
        <taxon>Leadbetterellaceae</taxon>
        <taxon>Lacihabitans</taxon>
    </lineage>
</organism>
<sequence length="534" mass="60344">MGKQLSRFSTLNLNKVKQLRQFKIKYDNVRNLELLDKNKDYKVESFNQFRLKIDPAIFKILTIWGRTRPTFNSDEAYLQNYSSLHYPKGKVAIVVNSGIYDAVRSSINQYVVDLAREGYFGLIYTVNGASPSGLKNHLKSIIGLKGAVFVGNVPVAWFEMSDDFYGASSEFPCDLYYMDLNGNWTDPDGDGKFSSHTGNVQPEIWISRVWTPTDEGNNTQQINEYFIRNHQFRVGLAGCSRTGLSLIDDDWEHFGDCSMDSFLPAANIEIITNPAQTTGDRYKTEIQSIRGWATIGAHSSPNGHSFQKTGGSDWVPNTYLRDTRPPKAFFYNLYACSNTRFTSDNFMGGWYIFDNPGGEQCRGLAAVGSTKTGSMLYFENFYTPMGSGKVVGEAYKDWWLALGPDHDLGERQWFYGMNLLGDPTINWWTGAVPVQIGPLNETVFNHFPRATTFTWAAVPISGVTYTIEVDAFGARNSGQWATQTGEHWLVQSGITGTSFNHNFVGAQRGRWRVKANISGLNLPWSEWRYFKYTK</sequence>
<dbReference type="EMBL" id="RJUF01000180">
    <property type="protein sequence ID" value="MCP9765038.1"/>
    <property type="molecule type" value="Genomic_DNA"/>
</dbReference>
<dbReference type="Proteomes" id="UP001204144">
    <property type="component" value="Unassembled WGS sequence"/>
</dbReference>
<reference evidence="1 2" key="1">
    <citation type="submission" date="2018-11" db="EMBL/GenBank/DDBJ databases">
        <title>Novel bacteria species description.</title>
        <authorList>
            <person name="Han J.-H."/>
        </authorList>
    </citation>
    <scope>NUCLEOTIDE SEQUENCE [LARGE SCALE GENOMIC DNA]</scope>
    <source>
        <strain evidence="1 2">KCTC23259</strain>
    </source>
</reference>
<evidence type="ECO:0000313" key="1">
    <source>
        <dbReference type="EMBL" id="MCP9765038.1"/>
    </source>
</evidence>
<accession>A0AAE3KUG9</accession>
<gene>
    <name evidence="1" type="ORF">EGI31_19060</name>
</gene>
<evidence type="ECO:0000313" key="2">
    <source>
        <dbReference type="Proteomes" id="UP001204144"/>
    </source>
</evidence>
<dbReference type="AlphaFoldDB" id="A0AAE3KUG9"/>
<evidence type="ECO:0008006" key="3">
    <source>
        <dbReference type="Google" id="ProtNLM"/>
    </source>
</evidence>
<comment type="caution">
    <text evidence="1">The sequence shown here is derived from an EMBL/GenBank/DDBJ whole genome shotgun (WGS) entry which is preliminary data.</text>
</comment>
<keyword evidence="2" id="KW-1185">Reference proteome</keyword>
<dbReference type="RefSeq" id="WP_255038724.1">
    <property type="nucleotide sequence ID" value="NZ_RJUF01000180.1"/>
</dbReference>